<keyword evidence="7" id="KW-0325">Glycoprotein</keyword>
<dbReference type="PANTHER" id="PTHR11802:SF454">
    <property type="entry name" value="SERINE CARBOXYPEPTIDASE-LIKE 50"/>
    <property type="match status" value="1"/>
</dbReference>
<sequence>MTQQKSAQITPHKLTKVKEMESPPPRRVNLILLLSVIIAAVLRHASGAVAYPKEALPTKSGYLTVNSTTGSSIFYTFYEAQNSYKNTSISDTPILIWLQGGPGCSSMIANLYELGPWLVNQDLSLEPNPGSWNRIFGLLFLDNPIGTGFSFAASSQEIPRNQHDVAKHLFLAIRKFVALDGSFKSRPIYITGESYAGKYLPALGYYILKKNSVLSSDKRVNLAGVAIGNGLTDPEIQVATHAVNAYNLGLINENQKTLLEKIQLEAVRFVRSGSWKEATDARKRVLNTLTNMTGLATLYDFRRLIPYQDDLVAKFLNNAEVKNALGAKESLVFQVCSDVVGKALNDDVMKSVRYMAEFLVTKTKLLLYQGQCDLRDGVVSTLAWMKKMKWEGIGEFLEAERKVWRVDGKLAGYVQKWESLSHVVVLNAGHLVPTDQPVNSQLMIEDWVLQRGLFADEKIEIPTEFRGTL</sequence>
<dbReference type="Pfam" id="PF00450">
    <property type="entry name" value="Peptidase_S10"/>
    <property type="match status" value="1"/>
</dbReference>
<comment type="caution">
    <text evidence="10">The sequence shown here is derived from an EMBL/GenBank/DDBJ whole genome shotgun (WGS) entry which is preliminary data.</text>
</comment>
<dbReference type="AlphaFoldDB" id="A0AAW2VW96"/>
<reference evidence="10" key="2">
    <citation type="journal article" date="2024" name="Plant">
        <title>Genomic evolution and insights into agronomic trait innovations of Sesamum species.</title>
        <authorList>
            <person name="Miao H."/>
            <person name="Wang L."/>
            <person name="Qu L."/>
            <person name="Liu H."/>
            <person name="Sun Y."/>
            <person name="Le M."/>
            <person name="Wang Q."/>
            <person name="Wei S."/>
            <person name="Zheng Y."/>
            <person name="Lin W."/>
            <person name="Duan Y."/>
            <person name="Cao H."/>
            <person name="Xiong S."/>
            <person name="Wang X."/>
            <person name="Wei L."/>
            <person name="Li C."/>
            <person name="Ma Q."/>
            <person name="Ju M."/>
            <person name="Zhao R."/>
            <person name="Li G."/>
            <person name="Mu C."/>
            <person name="Tian Q."/>
            <person name="Mei H."/>
            <person name="Zhang T."/>
            <person name="Gao T."/>
            <person name="Zhang H."/>
        </authorList>
    </citation>
    <scope>NUCLEOTIDE SEQUENCE</scope>
    <source>
        <strain evidence="10">KEN1</strain>
    </source>
</reference>
<dbReference type="InterPro" id="IPR029058">
    <property type="entry name" value="AB_hydrolase_fold"/>
</dbReference>
<evidence type="ECO:0000256" key="5">
    <source>
        <dbReference type="ARBA" id="ARBA00022670"/>
    </source>
</evidence>
<dbReference type="InterPro" id="IPR033124">
    <property type="entry name" value="Ser_caboxypep_his_AS"/>
</dbReference>
<dbReference type="GO" id="GO:0005576">
    <property type="term" value="C:extracellular region"/>
    <property type="evidence" value="ECO:0007669"/>
    <property type="project" value="UniProtKB-SubCell"/>
</dbReference>
<dbReference type="PROSITE" id="PS00560">
    <property type="entry name" value="CARBOXYPEPT_SER_HIS"/>
    <property type="match status" value="1"/>
</dbReference>
<comment type="similarity">
    <text evidence="2 8">Belongs to the peptidase S10 family.</text>
</comment>
<evidence type="ECO:0000313" key="10">
    <source>
        <dbReference type="EMBL" id="KAL0433939.1"/>
    </source>
</evidence>
<dbReference type="PRINTS" id="PR00724">
    <property type="entry name" value="CRBOXYPTASEC"/>
</dbReference>
<name>A0AAW2VW96_9LAMI</name>
<proteinExistence type="inferred from homology"/>
<dbReference type="SUPFAM" id="SSF53474">
    <property type="entry name" value="alpha/beta-Hydrolases"/>
    <property type="match status" value="1"/>
</dbReference>
<organism evidence="10">
    <name type="scientific">Sesamum latifolium</name>
    <dbReference type="NCBI Taxonomy" id="2727402"/>
    <lineage>
        <taxon>Eukaryota</taxon>
        <taxon>Viridiplantae</taxon>
        <taxon>Streptophyta</taxon>
        <taxon>Embryophyta</taxon>
        <taxon>Tracheophyta</taxon>
        <taxon>Spermatophyta</taxon>
        <taxon>Magnoliopsida</taxon>
        <taxon>eudicotyledons</taxon>
        <taxon>Gunneridae</taxon>
        <taxon>Pentapetalae</taxon>
        <taxon>asterids</taxon>
        <taxon>lamiids</taxon>
        <taxon>Lamiales</taxon>
        <taxon>Pedaliaceae</taxon>
        <taxon>Sesamum</taxon>
    </lineage>
</organism>
<dbReference type="PROSITE" id="PS00131">
    <property type="entry name" value="CARBOXYPEPT_SER_SER"/>
    <property type="match status" value="1"/>
</dbReference>
<dbReference type="Gene3D" id="3.40.50.1820">
    <property type="entry name" value="alpha/beta hydrolase"/>
    <property type="match status" value="1"/>
</dbReference>
<evidence type="ECO:0000256" key="6">
    <source>
        <dbReference type="ARBA" id="ARBA00022801"/>
    </source>
</evidence>
<evidence type="ECO:0000256" key="7">
    <source>
        <dbReference type="ARBA" id="ARBA00023180"/>
    </source>
</evidence>
<feature type="region of interest" description="Disordered" evidence="9">
    <location>
        <begin position="1"/>
        <end position="21"/>
    </location>
</feature>
<dbReference type="EMBL" id="JACGWN010000009">
    <property type="protein sequence ID" value="KAL0433939.1"/>
    <property type="molecule type" value="Genomic_DNA"/>
</dbReference>
<evidence type="ECO:0000256" key="4">
    <source>
        <dbReference type="ARBA" id="ARBA00022645"/>
    </source>
</evidence>
<evidence type="ECO:0000256" key="2">
    <source>
        <dbReference type="ARBA" id="ARBA00009431"/>
    </source>
</evidence>
<dbReference type="InterPro" id="IPR001563">
    <property type="entry name" value="Peptidase_S10"/>
</dbReference>
<gene>
    <name evidence="10" type="ORF">Slati_2728200</name>
</gene>
<keyword evidence="6 8" id="KW-0378">Hydrolase</keyword>
<accession>A0AAW2VW96</accession>
<evidence type="ECO:0000256" key="8">
    <source>
        <dbReference type="RuleBase" id="RU361156"/>
    </source>
</evidence>
<protein>
    <recommendedName>
        <fullName evidence="8">Carboxypeptidase</fullName>
        <ecNumber evidence="8">3.4.16.-</ecNumber>
    </recommendedName>
</protein>
<evidence type="ECO:0000256" key="3">
    <source>
        <dbReference type="ARBA" id="ARBA00022525"/>
    </source>
</evidence>
<keyword evidence="3" id="KW-0964">Secreted</keyword>
<dbReference type="GO" id="GO:0004185">
    <property type="term" value="F:serine-type carboxypeptidase activity"/>
    <property type="evidence" value="ECO:0007669"/>
    <property type="project" value="UniProtKB-UniRule"/>
</dbReference>
<reference evidence="10" key="1">
    <citation type="submission" date="2020-06" db="EMBL/GenBank/DDBJ databases">
        <authorList>
            <person name="Li T."/>
            <person name="Hu X."/>
            <person name="Zhang T."/>
            <person name="Song X."/>
            <person name="Zhang H."/>
            <person name="Dai N."/>
            <person name="Sheng W."/>
            <person name="Hou X."/>
            <person name="Wei L."/>
        </authorList>
    </citation>
    <scope>NUCLEOTIDE SEQUENCE</scope>
    <source>
        <strain evidence="10">KEN1</strain>
        <tissue evidence="10">Leaf</tissue>
    </source>
</reference>
<keyword evidence="4 8" id="KW-0121">Carboxypeptidase</keyword>
<dbReference type="InterPro" id="IPR018202">
    <property type="entry name" value="Ser_caboxypep_ser_AS"/>
</dbReference>
<keyword evidence="5 8" id="KW-0645">Protease</keyword>
<dbReference type="GO" id="GO:0006508">
    <property type="term" value="P:proteolysis"/>
    <property type="evidence" value="ECO:0007669"/>
    <property type="project" value="UniProtKB-KW"/>
</dbReference>
<dbReference type="FunFam" id="3.40.50.1820:FF:000163">
    <property type="entry name" value="Carboxypeptidase"/>
    <property type="match status" value="1"/>
</dbReference>
<evidence type="ECO:0000256" key="1">
    <source>
        <dbReference type="ARBA" id="ARBA00004613"/>
    </source>
</evidence>
<dbReference type="PANTHER" id="PTHR11802">
    <property type="entry name" value="SERINE PROTEASE FAMILY S10 SERINE CARBOXYPEPTIDASE"/>
    <property type="match status" value="1"/>
</dbReference>
<comment type="subcellular location">
    <subcellularLocation>
        <location evidence="1">Secreted</location>
    </subcellularLocation>
</comment>
<evidence type="ECO:0000256" key="9">
    <source>
        <dbReference type="SAM" id="MobiDB-lite"/>
    </source>
</evidence>
<dbReference type="EC" id="3.4.16.-" evidence="8"/>